<gene>
    <name evidence="1" type="ORF">FHR20_002292</name>
</gene>
<dbReference type="AlphaFoldDB" id="A0A7X5UZX2"/>
<comment type="caution">
    <text evidence="1">The sequence shown here is derived from an EMBL/GenBank/DDBJ whole genome shotgun (WGS) entry which is preliminary data.</text>
</comment>
<keyword evidence="2" id="KW-1185">Reference proteome</keyword>
<accession>A0A7X5UZX2</accession>
<reference evidence="1 2" key="1">
    <citation type="submission" date="2020-03" db="EMBL/GenBank/DDBJ databases">
        <title>Genomic Encyclopedia of Type Strains, Phase IV (KMG-IV): sequencing the most valuable type-strain genomes for metagenomic binning, comparative biology and taxonomic classification.</title>
        <authorList>
            <person name="Goeker M."/>
        </authorList>
    </citation>
    <scope>NUCLEOTIDE SEQUENCE [LARGE SCALE GENOMIC DNA]</scope>
    <source>
        <strain evidence="1 2">DSM 4733</strain>
    </source>
</reference>
<proteinExistence type="predicted"/>
<dbReference type="RefSeq" id="WP_167299742.1">
    <property type="nucleotide sequence ID" value="NZ_JAASQV010000002.1"/>
</dbReference>
<dbReference type="EMBL" id="JAASQV010000002">
    <property type="protein sequence ID" value="NIJ65330.1"/>
    <property type="molecule type" value="Genomic_DNA"/>
</dbReference>
<dbReference type="Proteomes" id="UP000564677">
    <property type="component" value="Unassembled WGS sequence"/>
</dbReference>
<sequence length="272" mass="29882">MPHMNLSRRTTIAATDVLEEAWYQSDVTAFLMELGPAVYTQVRSEPVSKKNRLSDLKRFVNLNPGMQIDGESIESLLVERAARSIPPEPEHSWSKARQLTPLMATFLRVLELDGFTVSDGVLRRVLPSDIGLPETESDLMRLLAVHGLGVAKGHLIQAIDAHARGNWAGANGQIRTFLDALLDGLAERVDPDAAALPTGQSRRAKLAASGFLSRPLNEWSDDGKGFVNGLVKRLHPEGPHPGLSDEDDSTFRLHTVLLTSTLLLRRYDKGPV</sequence>
<name>A0A7X5UZX2_9SPHN</name>
<evidence type="ECO:0000313" key="2">
    <source>
        <dbReference type="Proteomes" id="UP000564677"/>
    </source>
</evidence>
<protein>
    <submittedName>
        <fullName evidence="1">Uncharacterized protein</fullName>
    </submittedName>
</protein>
<organism evidence="1 2">
    <name type="scientific">Sphingomonas leidyi</name>
    <dbReference type="NCBI Taxonomy" id="68569"/>
    <lineage>
        <taxon>Bacteria</taxon>
        <taxon>Pseudomonadati</taxon>
        <taxon>Pseudomonadota</taxon>
        <taxon>Alphaproteobacteria</taxon>
        <taxon>Sphingomonadales</taxon>
        <taxon>Sphingomonadaceae</taxon>
        <taxon>Sphingomonas</taxon>
    </lineage>
</organism>
<evidence type="ECO:0000313" key="1">
    <source>
        <dbReference type="EMBL" id="NIJ65330.1"/>
    </source>
</evidence>